<dbReference type="EMBL" id="JADYXP020000017">
    <property type="protein sequence ID" value="KAL0106711.1"/>
    <property type="molecule type" value="Genomic_DNA"/>
</dbReference>
<protein>
    <submittedName>
        <fullName evidence="1">Uncharacterized protein</fullName>
    </submittedName>
</protein>
<keyword evidence="2" id="KW-1185">Reference proteome</keyword>
<dbReference type="AlphaFoldDB" id="A0AAW2EWU8"/>
<gene>
    <name evidence="1" type="ORF">PUN28_015332</name>
</gene>
<dbReference type="Proteomes" id="UP001430953">
    <property type="component" value="Unassembled WGS sequence"/>
</dbReference>
<name>A0AAW2EWU8_9HYME</name>
<proteinExistence type="predicted"/>
<organism evidence="1 2">
    <name type="scientific">Cardiocondyla obscurior</name>
    <dbReference type="NCBI Taxonomy" id="286306"/>
    <lineage>
        <taxon>Eukaryota</taxon>
        <taxon>Metazoa</taxon>
        <taxon>Ecdysozoa</taxon>
        <taxon>Arthropoda</taxon>
        <taxon>Hexapoda</taxon>
        <taxon>Insecta</taxon>
        <taxon>Pterygota</taxon>
        <taxon>Neoptera</taxon>
        <taxon>Endopterygota</taxon>
        <taxon>Hymenoptera</taxon>
        <taxon>Apocrita</taxon>
        <taxon>Aculeata</taxon>
        <taxon>Formicoidea</taxon>
        <taxon>Formicidae</taxon>
        <taxon>Myrmicinae</taxon>
        <taxon>Cardiocondyla</taxon>
    </lineage>
</organism>
<sequence>MSRKLIPFLILNKTPRKHVIFTEKKRKKIKKIKQDRSLMIRKSREVDKIIIYKPEVFRKRKLVTEKVAHFWTLNFKLFFSSWSLGSFH</sequence>
<evidence type="ECO:0000313" key="1">
    <source>
        <dbReference type="EMBL" id="KAL0106711.1"/>
    </source>
</evidence>
<comment type="caution">
    <text evidence="1">The sequence shown here is derived from an EMBL/GenBank/DDBJ whole genome shotgun (WGS) entry which is preliminary data.</text>
</comment>
<reference evidence="1 2" key="1">
    <citation type="submission" date="2023-03" db="EMBL/GenBank/DDBJ databases">
        <title>High recombination rates correlate with genetic variation in Cardiocondyla obscurior ants.</title>
        <authorList>
            <person name="Errbii M."/>
        </authorList>
    </citation>
    <scope>NUCLEOTIDE SEQUENCE [LARGE SCALE GENOMIC DNA]</scope>
    <source>
        <strain evidence="1">Alpha-2009</strain>
        <tissue evidence="1">Whole body</tissue>
    </source>
</reference>
<accession>A0AAW2EWU8</accession>
<evidence type="ECO:0000313" key="2">
    <source>
        <dbReference type="Proteomes" id="UP001430953"/>
    </source>
</evidence>